<feature type="transmembrane region" description="Helical" evidence="8">
    <location>
        <begin position="498"/>
        <end position="516"/>
    </location>
</feature>
<evidence type="ECO:0000256" key="3">
    <source>
        <dbReference type="ARBA" id="ARBA00022448"/>
    </source>
</evidence>
<comment type="function">
    <text evidence="8">Functions as a zinc transporter.</text>
</comment>
<evidence type="ECO:0000313" key="11">
    <source>
        <dbReference type="EMBL" id="KAJ5538910.1"/>
    </source>
</evidence>
<dbReference type="GO" id="GO:0005385">
    <property type="term" value="F:zinc ion transmembrane transporter activity"/>
    <property type="evidence" value="ECO:0007669"/>
    <property type="project" value="UniProtKB-UniRule"/>
</dbReference>
<keyword evidence="6 8" id="KW-0406">Ion transport</keyword>
<dbReference type="GO" id="GO:0031410">
    <property type="term" value="C:cytoplasmic vesicle"/>
    <property type="evidence" value="ECO:0007669"/>
    <property type="project" value="TreeGrafter"/>
</dbReference>
<evidence type="ECO:0000256" key="7">
    <source>
        <dbReference type="ARBA" id="ARBA00023136"/>
    </source>
</evidence>
<dbReference type="InterPro" id="IPR002524">
    <property type="entry name" value="Cation_efflux"/>
</dbReference>
<feature type="transmembrane region" description="Helical" evidence="8">
    <location>
        <begin position="537"/>
        <end position="556"/>
    </location>
</feature>
<keyword evidence="8" id="KW-0256">Endoplasmic reticulum</keyword>
<comment type="caution">
    <text evidence="8">Lacks conserved residue(s) required for the propagation of feature annotation.</text>
</comment>
<dbReference type="GO" id="GO:0005789">
    <property type="term" value="C:endoplasmic reticulum membrane"/>
    <property type="evidence" value="ECO:0007669"/>
    <property type="project" value="UniProtKB-SubCell"/>
</dbReference>
<dbReference type="GO" id="GO:0005794">
    <property type="term" value="C:Golgi apparatus"/>
    <property type="evidence" value="ECO:0007669"/>
    <property type="project" value="TreeGrafter"/>
</dbReference>
<dbReference type="GO" id="GO:1904257">
    <property type="term" value="P:zinc ion import into Golgi lumen"/>
    <property type="evidence" value="ECO:0007669"/>
    <property type="project" value="TreeGrafter"/>
</dbReference>
<comment type="subcellular location">
    <subcellularLocation>
        <location evidence="8">Endoplasmic reticulum membrane</location>
        <topology evidence="8">Multi-pass membrane protein</topology>
    </subcellularLocation>
    <subcellularLocation>
        <location evidence="1">Membrane</location>
        <topology evidence="1">Multi-pass membrane protein</topology>
    </subcellularLocation>
</comment>
<feature type="transmembrane region" description="Helical" evidence="8">
    <location>
        <begin position="167"/>
        <end position="188"/>
    </location>
</feature>
<reference evidence="11 12" key="1">
    <citation type="journal article" date="2023" name="IMA Fungus">
        <title>Comparative genomic study of the Penicillium genus elucidates a diverse pangenome and 15 lateral gene transfer events.</title>
        <authorList>
            <person name="Petersen C."/>
            <person name="Sorensen T."/>
            <person name="Nielsen M.R."/>
            <person name="Sondergaard T.E."/>
            <person name="Sorensen J.L."/>
            <person name="Fitzpatrick D.A."/>
            <person name="Frisvad J.C."/>
            <person name="Nielsen K.L."/>
        </authorList>
    </citation>
    <scope>NUCLEOTIDE SEQUENCE [LARGE SCALE GENOMIC DNA]</scope>
    <source>
        <strain evidence="11 12">IBT 35679</strain>
    </source>
</reference>
<keyword evidence="5 8" id="KW-1133">Transmembrane helix</keyword>
<feature type="transmembrane region" description="Helical" evidence="8">
    <location>
        <begin position="340"/>
        <end position="358"/>
    </location>
</feature>
<feature type="compositionally biased region" description="Basic residues" evidence="9">
    <location>
        <begin position="21"/>
        <end position="33"/>
    </location>
</feature>
<feature type="domain" description="Cation efflux protein transmembrane" evidence="10">
    <location>
        <begin position="467"/>
        <end position="671"/>
    </location>
</feature>
<dbReference type="PANTHER" id="PTHR45755:SF4">
    <property type="entry name" value="ZINC TRANSPORTER 7"/>
    <property type="match status" value="1"/>
</dbReference>
<evidence type="ECO:0000313" key="12">
    <source>
        <dbReference type="Proteomes" id="UP001220324"/>
    </source>
</evidence>
<keyword evidence="7 8" id="KW-0472">Membrane</keyword>
<comment type="similarity">
    <text evidence="2 8">Belongs to the cation diffusion facilitator (CDF) transporter (TC 2.A.4) family. SLC30A subfamily.</text>
</comment>
<evidence type="ECO:0000256" key="2">
    <source>
        <dbReference type="ARBA" id="ARBA00008873"/>
    </source>
</evidence>
<evidence type="ECO:0000256" key="4">
    <source>
        <dbReference type="ARBA" id="ARBA00022692"/>
    </source>
</evidence>
<dbReference type="EMBL" id="JAQIZZ010000006">
    <property type="protein sequence ID" value="KAJ5538910.1"/>
    <property type="molecule type" value="Genomic_DNA"/>
</dbReference>
<evidence type="ECO:0000256" key="9">
    <source>
        <dbReference type="SAM" id="MobiDB-lite"/>
    </source>
</evidence>
<sequence length="815" mass="88038">MSMGPSSDADLAPLPVSNGHTHSHSRSRGHTRSRYAQPPSLGANVNGSQAPETTNAANGSHTHDHTSHLLPHHSHSQSVSHDHHGHTHSHAHNHSVASIHDSSHSHHLNSGPEAHPESGTGNLHEILAGSLIALPWVALSWYPHKCAEACQAPSATGKNPLGGIGHAAQTTGVLTAFTLLAFGCGHLLRKRQAGSSIASTKFPTPNTKTAKAAFMQICSIGLPIYASLKSKDFDHCSAGQCDGIELFGLNQPWDSSPFMGYLALLTSVFVISPPLPSLRHQGPIPEPGLVAESISKAKSAGSRSAAVVTTDAPLALVSGGFLFVLGMIVSRGLPFQSSELLYILVPAGLLAISLMASFPTGFRSPNKRGLAVCTGAAAILCSPHIRDEILPVYAARCILAVVSFFASRMDDSHLRLDAHSHNHSHNHAASHAHVPESTTRITKWVIRRSEPYPLLYSIVKEKDSRSIFYFMCLNFTFMLVQLSYGFLTESLGLLSDSIHMFFDCLALVVGLCAAVMSKWPPNARFPYGYGKVDTLSGFANGIFLMIISVEIIYEAVERLSSGSEMHRIGELLAVSFAGLLVNLVGIFSFEHGHHHHGHDHGHDHSHGNENMHGIFLHILADTLGSVAVVISTILVHYSGWAGYDPLASCFIAILIFASAVPLVISTAKTLLLALPADTEYNIRETLAGVSTLRGVVGYTVPKFWLDDMGPSDHGHSHDHTDHSCGHDHHDHDHGHSHDHNHDHSHNHDHDHDHTHEHKAQNVFGVIHVIASRGSDLEDVRQRTVDYLKDKNVDIVVQVERDGEGRCWCGGGNKGL</sequence>
<evidence type="ECO:0000256" key="8">
    <source>
        <dbReference type="RuleBase" id="RU369017"/>
    </source>
</evidence>
<evidence type="ECO:0000256" key="1">
    <source>
        <dbReference type="ARBA" id="ARBA00004141"/>
    </source>
</evidence>
<keyword evidence="12" id="KW-1185">Reference proteome</keyword>
<feature type="transmembrane region" description="Helical" evidence="8">
    <location>
        <begin position="614"/>
        <end position="639"/>
    </location>
</feature>
<evidence type="ECO:0000259" key="10">
    <source>
        <dbReference type="Pfam" id="PF01545"/>
    </source>
</evidence>
<proteinExistence type="inferred from homology"/>
<dbReference type="Pfam" id="PF01545">
    <property type="entry name" value="Cation_efflux"/>
    <property type="match status" value="1"/>
</dbReference>
<name>A0AAD6CUE6_9EURO</name>
<dbReference type="InterPro" id="IPR027469">
    <property type="entry name" value="Cation_efflux_TMD_sf"/>
</dbReference>
<feature type="transmembrane region" description="Helical" evidence="8">
    <location>
        <begin position="645"/>
        <end position="664"/>
    </location>
</feature>
<dbReference type="PANTHER" id="PTHR45755">
    <property type="match status" value="1"/>
</dbReference>
<keyword evidence="3 8" id="KW-0813">Transport</keyword>
<dbReference type="Proteomes" id="UP001220324">
    <property type="component" value="Unassembled WGS sequence"/>
</dbReference>
<dbReference type="FunFam" id="1.20.1510.10:FF:000014">
    <property type="entry name" value="Cation efflux protein/ zinc transporter"/>
    <property type="match status" value="1"/>
</dbReference>
<feature type="transmembrane region" description="Helical" evidence="8">
    <location>
        <begin position="568"/>
        <end position="589"/>
    </location>
</feature>
<evidence type="ECO:0000256" key="5">
    <source>
        <dbReference type="ARBA" id="ARBA00022989"/>
    </source>
</evidence>
<keyword evidence="4 8" id="KW-0812">Transmembrane</keyword>
<dbReference type="NCBIfam" id="TIGR01297">
    <property type="entry name" value="CDF"/>
    <property type="match status" value="1"/>
</dbReference>
<feature type="compositionally biased region" description="Basic residues" evidence="9">
    <location>
        <begin position="83"/>
        <end position="93"/>
    </location>
</feature>
<comment type="caution">
    <text evidence="11">The sequence shown here is derived from an EMBL/GenBank/DDBJ whole genome shotgun (WGS) entry which is preliminary data.</text>
</comment>
<accession>A0AAD6CUE6</accession>
<dbReference type="GO" id="GO:0006882">
    <property type="term" value="P:intracellular zinc ion homeostasis"/>
    <property type="evidence" value="ECO:0007669"/>
    <property type="project" value="InterPro"/>
</dbReference>
<dbReference type="InterPro" id="IPR058533">
    <property type="entry name" value="Cation_efflux_TM"/>
</dbReference>
<feature type="region of interest" description="Disordered" evidence="9">
    <location>
        <begin position="1"/>
        <end position="121"/>
    </location>
</feature>
<evidence type="ECO:0000256" key="6">
    <source>
        <dbReference type="ARBA" id="ARBA00023065"/>
    </source>
</evidence>
<feature type="region of interest" description="Disordered" evidence="9">
    <location>
        <begin position="712"/>
        <end position="755"/>
    </location>
</feature>
<feature type="compositionally biased region" description="Polar residues" evidence="9">
    <location>
        <begin position="43"/>
        <end position="58"/>
    </location>
</feature>
<feature type="transmembrane region" description="Helical" evidence="8">
    <location>
        <begin position="467"/>
        <end position="486"/>
    </location>
</feature>
<dbReference type="Gene3D" id="1.20.1510.10">
    <property type="entry name" value="Cation efflux protein transmembrane domain"/>
    <property type="match status" value="1"/>
</dbReference>
<gene>
    <name evidence="11" type="ORF">N7494_008389</name>
</gene>
<organism evidence="11 12">
    <name type="scientific">Penicillium frequentans</name>
    <dbReference type="NCBI Taxonomy" id="3151616"/>
    <lineage>
        <taxon>Eukaryota</taxon>
        <taxon>Fungi</taxon>
        <taxon>Dikarya</taxon>
        <taxon>Ascomycota</taxon>
        <taxon>Pezizomycotina</taxon>
        <taxon>Eurotiomycetes</taxon>
        <taxon>Eurotiomycetidae</taxon>
        <taxon>Eurotiales</taxon>
        <taxon>Aspergillaceae</taxon>
        <taxon>Penicillium</taxon>
    </lineage>
</organism>
<feature type="transmembrane region" description="Helical" evidence="8">
    <location>
        <begin position="305"/>
        <end position="328"/>
    </location>
</feature>
<dbReference type="InterPro" id="IPR045316">
    <property type="entry name" value="Msc2-like"/>
</dbReference>
<protein>
    <recommendedName>
        <fullName evidence="8">Zinc transporter</fullName>
    </recommendedName>
</protein>
<dbReference type="AlphaFoldDB" id="A0AAD6CUE6"/>
<dbReference type="SUPFAM" id="SSF161111">
    <property type="entry name" value="Cation efflux protein transmembrane domain-like"/>
    <property type="match status" value="1"/>
</dbReference>